<gene>
    <name evidence="2" type="ORF">ACFQZU_20490</name>
</gene>
<protein>
    <submittedName>
        <fullName evidence="2">Hydroxylase</fullName>
    </submittedName>
</protein>
<evidence type="ECO:0000313" key="3">
    <source>
        <dbReference type="Proteomes" id="UP001596956"/>
    </source>
</evidence>
<dbReference type="InterPro" id="IPR012347">
    <property type="entry name" value="Ferritin-like"/>
</dbReference>
<name>A0ABW3BK78_9ACTN</name>
<feature type="compositionally biased region" description="Low complexity" evidence="1">
    <location>
        <begin position="16"/>
        <end position="30"/>
    </location>
</feature>
<evidence type="ECO:0000256" key="1">
    <source>
        <dbReference type="SAM" id="MobiDB-lite"/>
    </source>
</evidence>
<reference evidence="3" key="1">
    <citation type="journal article" date="2019" name="Int. J. Syst. Evol. Microbiol.">
        <title>The Global Catalogue of Microorganisms (GCM) 10K type strain sequencing project: providing services to taxonomists for standard genome sequencing and annotation.</title>
        <authorList>
            <consortium name="The Broad Institute Genomics Platform"/>
            <consortium name="The Broad Institute Genome Sequencing Center for Infectious Disease"/>
            <person name="Wu L."/>
            <person name="Ma J."/>
        </authorList>
    </citation>
    <scope>NUCLEOTIDE SEQUENCE [LARGE SCALE GENOMIC DNA]</scope>
    <source>
        <strain evidence="3">CCUG 63369</strain>
    </source>
</reference>
<feature type="region of interest" description="Disordered" evidence="1">
    <location>
        <begin position="10"/>
        <end position="35"/>
    </location>
</feature>
<comment type="caution">
    <text evidence="2">The sequence shown here is derived from an EMBL/GenBank/DDBJ whole genome shotgun (WGS) entry which is preliminary data.</text>
</comment>
<organism evidence="2 3">
    <name type="scientific">Streptomonospora algeriensis</name>
    <dbReference type="NCBI Taxonomy" id="995084"/>
    <lineage>
        <taxon>Bacteria</taxon>
        <taxon>Bacillati</taxon>
        <taxon>Actinomycetota</taxon>
        <taxon>Actinomycetes</taxon>
        <taxon>Streptosporangiales</taxon>
        <taxon>Nocardiopsidaceae</taxon>
        <taxon>Streptomonospora</taxon>
    </lineage>
</organism>
<feature type="non-terminal residue" evidence="2">
    <location>
        <position position="1"/>
    </location>
</feature>
<evidence type="ECO:0000313" key="2">
    <source>
        <dbReference type="EMBL" id="MFD0803678.1"/>
    </source>
</evidence>
<proteinExistence type="predicted"/>
<dbReference type="Gene3D" id="1.20.1260.10">
    <property type="match status" value="1"/>
</dbReference>
<keyword evidence="3" id="KW-1185">Reference proteome</keyword>
<accession>A0ABW3BK78</accession>
<dbReference type="Proteomes" id="UP001596956">
    <property type="component" value="Unassembled WGS sequence"/>
</dbReference>
<sequence length="65" mass="6499">ARRPELAALLGSGVRGAAPEAGTAAGTGDAEPSEAETDDLAAVSRMFADLTESHTARLEAMGLST</sequence>
<dbReference type="EMBL" id="JBHTHR010001047">
    <property type="protein sequence ID" value="MFD0803678.1"/>
    <property type="molecule type" value="Genomic_DNA"/>
</dbReference>